<evidence type="ECO:0000313" key="2">
    <source>
        <dbReference type="Proteomes" id="UP000324222"/>
    </source>
</evidence>
<name>A0A5B7IEP2_PORTR</name>
<comment type="caution">
    <text evidence="1">The sequence shown here is derived from an EMBL/GenBank/DDBJ whole genome shotgun (WGS) entry which is preliminary data.</text>
</comment>
<organism evidence="1 2">
    <name type="scientific">Portunus trituberculatus</name>
    <name type="common">Swimming crab</name>
    <name type="synonym">Neptunus trituberculatus</name>
    <dbReference type="NCBI Taxonomy" id="210409"/>
    <lineage>
        <taxon>Eukaryota</taxon>
        <taxon>Metazoa</taxon>
        <taxon>Ecdysozoa</taxon>
        <taxon>Arthropoda</taxon>
        <taxon>Crustacea</taxon>
        <taxon>Multicrustacea</taxon>
        <taxon>Malacostraca</taxon>
        <taxon>Eumalacostraca</taxon>
        <taxon>Eucarida</taxon>
        <taxon>Decapoda</taxon>
        <taxon>Pleocyemata</taxon>
        <taxon>Brachyura</taxon>
        <taxon>Eubrachyura</taxon>
        <taxon>Portunoidea</taxon>
        <taxon>Portunidae</taxon>
        <taxon>Portuninae</taxon>
        <taxon>Portunus</taxon>
    </lineage>
</organism>
<accession>A0A5B7IEP2</accession>
<evidence type="ECO:0000313" key="1">
    <source>
        <dbReference type="EMBL" id="MPC82840.1"/>
    </source>
</evidence>
<dbReference type="Proteomes" id="UP000324222">
    <property type="component" value="Unassembled WGS sequence"/>
</dbReference>
<proteinExistence type="predicted"/>
<gene>
    <name evidence="1" type="ORF">E2C01_077526</name>
</gene>
<sequence length="63" mass="7327">MSVVFKYIEKRIMLLTAPTPKQTAMNKIYMGKYPAGNAQWKPDYRARFAIRNGSKNGSKHKRH</sequence>
<dbReference type="AlphaFoldDB" id="A0A5B7IEP2"/>
<keyword evidence="2" id="KW-1185">Reference proteome</keyword>
<dbReference type="EMBL" id="VSRR010060894">
    <property type="protein sequence ID" value="MPC82840.1"/>
    <property type="molecule type" value="Genomic_DNA"/>
</dbReference>
<protein>
    <submittedName>
        <fullName evidence="1">Uncharacterized protein</fullName>
    </submittedName>
</protein>
<reference evidence="1 2" key="1">
    <citation type="submission" date="2019-05" db="EMBL/GenBank/DDBJ databases">
        <title>Another draft genome of Portunus trituberculatus and its Hox gene families provides insights of decapod evolution.</title>
        <authorList>
            <person name="Jeong J.-H."/>
            <person name="Song I."/>
            <person name="Kim S."/>
            <person name="Choi T."/>
            <person name="Kim D."/>
            <person name="Ryu S."/>
            <person name="Kim W."/>
        </authorList>
    </citation>
    <scope>NUCLEOTIDE SEQUENCE [LARGE SCALE GENOMIC DNA]</scope>
    <source>
        <tissue evidence="1">Muscle</tissue>
    </source>
</reference>